<accession>A0A292IHC4</accession>
<evidence type="ECO:0000313" key="1">
    <source>
        <dbReference type="EMBL" id="CDN40344.1"/>
    </source>
</evidence>
<protein>
    <submittedName>
        <fullName evidence="1">Uncharacterized protein</fullName>
    </submittedName>
</protein>
<gene>
    <name evidence="1" type="ORF">MAMA39_02210</name>
</gene>
<dbReference type="AlphaFoldDB" id="A0A292IHC4"/>
<name>A0A292IHC4_9MOLU</name>
<proteinExistence type="predicted"/>
<reference evidence="1 2" key="1">
    <citation type="journal article" date="2015" name="Clin. Infect. Dis.">
        <title>Genomic Investigations unmask Mycoplasma amphoriforme, a new respiratory pathogen.</title>
        <authorList>
            <person name="Gillespie S.H."/>
            <person name="Ling C.L."/>
            <person name="Oravcova K."/>
            <person name="Pinheiro M."/>
            <person name="Wells L."/>
            <person name="Bryant J.M."/>
            <person name="McHugh T.D."/>
            <person name="Bebear C."/>
            <person name="Webster D."/>
            <person name="Harris S.R."/>
            <person name="Seth-Smith H.M."/>
            <person name="Thomson N.R."/>
        </authorList>
    </citation>
    <scope>NUCLEOTIDE SEQUENCE [LARGE SCALE GENOMIC DNA]</scope>
    <source>
        <strain evidence="1 2">A39</strain>
    </source>
</reference>
<dbReference type="KEGG" id="mamp:MAMA39_02210"/>
<dbReference type="EMBL" id="HG937516">
    <property type="protein sequence ID" value="CDN40344.1"/>
    <property type="molecule type" value="Genomic_DNA"/>
</dbReference>
<sequence>MNEIVKSFLIDNRQQRSLLIELNFVLFPVVFNRPSNRSITYLTPNLEFYEYDRFIVSNDMVHVWQFLANVMQRKGTVYGGIIKLGQNWIKANNTRAVSVKIAQQRIRIISNHYLEDFKKNPNRFSRKHLTYLKTNPFKKALILNQIQQIKSLHHTDRIRLANELLSLLKTYFEKRLYLINNAYKELRLQFYNVGQINTTHLLLLMRESQMLIDNNRDFDSDLIDLSFTCQKTIFHSLDNQKNSASGKLVQRFYTINERINLAKHNLKAGIGTYEMVLEINRVKKLKNDYMRHYKDGLKECKIILKSWIKTLRTQYWRNLNSPFWLEKSKKLRIKIAIKKQKDQIQFAKKILKLNFFSVDLCKKAIEQIKELIDRFYLSVEDFFKHEKTLVKDDALSLFYKDLTTIFAKKAYQSIFKRSLEASNLLQEIYEQHLDKLQKHLYHLAMLEQGLLNRIAVHDLFKKDHINKAIFNNWENLSFPEQNSQKSPALSKAIAIFDKHQVLYANYFIKHFHNLFLTSKNILVFSVACTKIFMWKEILLTINQLDFKKRSKFVLPCPYFSFVSRYKLIINIINKRYHSAITDIELSVKGVVDFPKSRFIKTKVSLEWRKKIKQNFNKPIIAVKNNPILNIFRNDEANFSDATTNESTFANLRYNPYQQYESSRDRYLKYLYDHVALLSSQKKWLKEKLTNLKKQSLVSRKLNLINFNTSIDKMRLLHSYFKKNAYELLKKVHIVNKVAKKNNMVIFKKAINDGEIWRIFATNNYVLKRCLWLTKLFQHWTHFKTKIQKRKCLKYFNEFQIALTLSQVNLNEFYLYTAIDNFSHADLLRMYLGLQFLLSPKLIIYDGLKLSSKHEINFVKGLLIGNQNRYGYAIIFLQSFDDSQVASWLLPQF</sequence>
<keyword evidence="2" id="KW-1185">Reference proteome</keyword>
<dbReference type="Proteomes" id="UP000261764">
    <property type="component" value="Chromosome I"/>
</dbReference>
<evidence type="ECO:0000313" key="2">
    <source>
        <dbReference type="Proteomes" id="UP000261764"/>
    </source>
</evidence>
<organism evidence="1 2">
    <name type="scientific">Mycoplasma amphoriforme A39</name>
    <dbReference type="NCBI Taxonomy" id="572419"/>
    <lineage>
        <taxon>Bacteria</taxon>
        <taxon>Bacillati</taxon>
        <taxon>Mycoplasmatota</taxon>
        <taxon>Mollicutes</taxon>
        <taxon>Mycoplasmataceae</taxon>
        <taxon>Mycoplasma</taxon>
    </lineage>
</organism>